<dbReference type="EMBL" id="LR721782">
    <property type="protein sequence ID" value="VVW26252.1"/>
    <property type="molecule type" value="Genomic_DNA"/>
</dbReference>
<gene>
    <name evidence="2" type="ORF">NYM_LOCUS17247</name>
</gene>
<organism evidence="2">
    <name type="scientific">Nymphaea colorata</name>
    <name type="common">pocket water lily</name>
    <dbReference type="NCBI Taxonomy" id="210225"/>
    <lineage>
        <taxon>Eukaryota</taxon>
        <taxon>Viridiplantae</taxon>
        <taxon>Streptophyta</taxon>
        <taxon>Embryophyta</taxon>
        <taxon>Tracheophyta</taxon>
        <taxon>Spermatophyta</taxon>
        <taxon>Magnoliopsida</taxon>
        <taxon>Nymphaeales</taxon>
        <taxon>Nymphaeaceae</taxon>
        <taxon>Nymphaea</taxon>
    </lineage>
</organism>
<protein>
    <submittedName>
        <fullName evidence="2">Uncharacterized protein</fullName>
    </submittedName>
</protein>
<sequence>MKRLIFWWDSSEGSRYDTVRNPPVSSVDGMYVPVKRLRFSTLSTSKRTGKLAPSRRTTTRGSSAMNGPGGMFVRKTVDWYRCILDLKKSSFPWNQK</sequence>
<feature type="region of interest" description="Disordered" evidence="1">
    <location>
        <begin position="45"/>
        <end position="69"/>
    </location>
</feature>
<feature type="compositionally biased region" description="Polar residues" evidence="1">
    <location>
        <begin position="55"/>
        <end position="65"/>
    </location>
</feature>
<name>A0A5K1CN37_9MAGN</name>
<dbReference type="AlphaFoldDB" id="A0A5K1CN37"/>
<evidence type="ECO:0000313" key="2">
    <source>
        <dbReference type="EMBL" id="VVW26252.1"/>
    </source>
</evidence>
<accession>A0A5K1CN37</accession>
<dbReference type="Gramene" id="NC4G0030010.1">
    <property type="protein sequence ID" value="NC4G0030010.1:cds"/>
    <property type="gene ID" value="NC4G0030010"/>
</dbReference>
<reference evidence="2" key="1">
    <citation type="submission" date="2019-09" db="EMBL/GenBank/DDBJ databases">
        <authorList>
            <person name="Zhang L."/>
        </authorList>
    </citation>
    <scope>NUCLEOTIDE SEQUENCE</scope>
</reference>
<proteinExistence type="predicted"/>
<evidence type="ECO:0000256" key="1">
    <source>
        <dbReference type="SAM" id="MobiDB-lite"/>
    </source>
</evidence>